<dbReference type="Proteomes" id="UP000282674">
    <property type="component" value="Unassembled WGS sequence"/>
</dbReference>
<dbReference type="EMBL" id="RFFG01000046">
    <property type="protein sequence ID" value="RMI41108.1"/>
    <property type="molecule type" value="Genomic_DNA"/>
</dbReference>
<dbReference type="AlphaFoldDB" id="A0A3M2M206"/>
<evidence type="ECO:0000313" key="3">
    <source>
        <dbReference type="Proteomes" id="UP000282674"/>
    </source>
</evidence>
<organism evidence="2 3">
    <name type="scientific">Actinomadura harenae</name>
    <dbReference type="NCBI Taxonomy" id="2483351"/>
    <lineage>
        <taxon>Bacteria</taxon>
        <taxon>Bacillati</taxon>
        <taxon>Actinomycetota</taxon>
        <taxon>Actinomycetes</taxon>
        <taxon>Streptosporangiales</taxon>
        <taxon>Thermomonosporaceae</taxon>
        <taxon>Actinomadura</taxon>
    </lineage>
</organism>
<keyword evidence="1" id="KW-0732">Signal</keyword>
<gene>
    <name evidence="2" type="ORF">EBO15_24375</name>
</gene>
<protein>
    <recommendedName>
        <fullName evidence="4">SH3 domain-containing protein</fullName>
    </recommendedName>
</protein>
<reference evidence="2 3" key="1">
    <citation type="submission" date="2018-10" db="EMBL/GenBank/DDBJ databases">
        <title>Isolation from soil.</title>
        <authorList>
            <person name="Hu J."/>
        </authorList>
    </citation>
    <scope>NUCLEOTIDE SEQUENCE [LARGE SCALE GENOMIC DNA]</scope>
    <source>
        <strain evidence="2 3">NEAU-Ht49</strain>
    </source>
</reference>
<evidence type="ECO:0000313" key="2">
    <source>
        <dbReference type="EMBL" id="RMI41108.1"/>
    </source>
</evidence>
<comment type="caution">
    <text evidence="2">The sequence shown here is derived from an EMBL/GenBank/DDBJ whole genome shotgun (WGS) entry which is preliminary data.</text>
</comment>
<sequence length="104" mass="12093">MKTWQTAALAVPLITFSMLAPAQAEASQTARPRPVHTCRWNVIRVHDHHVLRVRTGPGRRFRVVGHLRHDARRVPGDCRKSRHGWVYLHRPKGWADGHFLRKVR</sequence>
<dbReference type="RefSeq" id="WP_122196759.1">
    <property type="nucleotide sequence ID" value="NZ_JBHSKC010000004.1"/>
</dbReference>
<proteinExistence type="predicted"/>
<keyword evidence="3" id="KW-1185">Reference proteome</keyword>
<evidence type="ECO:0008006" key="4">
    <source>
        <dbReference type="Google" id="ProtNLM"/>
    </source>
</evidence>
<dbReference type="OrthoDB" id="3482365at2"/>
<feature type="chain" id="PRO_5039654835" description="SH3 domain-containing protein" evidence="1">
    <location>
        <begin position="23"/>
        <end position="104"/>
    </location>
</feature>
<evidence type="ECO:0000256" key="1">
    <source>
        <dbReference type="SAM" id="SignalP"/>
    </source>
</evidence>
<feature type="signal peptide" evidence="1">
    <location>
        <begin position="1"/>
        <end position="22"/>
    </location>
</feature>
<accession>A0A3M2M206</accession>
<name>A0A3M2M206_9ACTN</name>